<dbReference type="GO" id="GO:0000160">
    <property type="term" value="P:phosphorelay signal transduction system"/>
    <property type="evidence" value="ECO:0007669"/>
    <property type="project" value="InterPro"/>
</dbReference>
<dbReference type="AlphaFoldDB" id="A0A6A1UQ46"/>
<keyword evidence="1" id="KW-0597">Phosphoprotein</keyword>
<organism evidence="3 4">
    <name type="scientific">Morella rubra</name>
    <name type="common">Chinese bayberry</name>
    <dbReference type="NCBI Taxonomy" id="262757"/>
    <lineage>
        <taxon>Eukaryota</taxon>
        <taxon>Viridiplantae</taxon>
        <taxon>Streptophyta</taxon>
        <taxon>Embryophyta</taxon>
        <taxon>Tracheophyta</taxon>
        <taxon>Spermatophyta</taxon>
        <taxon>Magnoliopsida</taxon>
        <taxon>eudicotyledons</taxon>
        <taxon>Gunneridae</taxon>
        <taxon>Pentapetalae</taxon>
        <taxon>rosids</taxon>
        <taxon>fabids</taxon>
        <taxon>Fagales</taxon>
        <taxon>Myricaceae</taxon>
        <taxon>Morella</taxon>
    </lineage>
</organism>
<protein>
    <submittedName>
        <fullName evidence="3">Two-component response regulator ARR22</fullName>
    </submittedName>
</protein>
<proteinExistence type="predicted"/>
<keyword evidence="4" id="KW-1185">Reference proteome</keyword>
<dbReference type="CDD" id="cd17546">
    <property type="entry name" value="REC_hyHK_CKI1_RcsC-like"/>
    <property type="match status" value="1"/>
</dbReference>
<feature type="modified residue" description="4-aspartylphosphate" evidence="1">
    <location>
        <position position="78"/>
    </location>
</feature>
<name>A0A6A1UQ46_9ROSI</name>
<dbReference type="Pfam" id="PF00072">
    <property type="entry name" value="Response_reg"/>
    <property type="match status" value="1"/>
</dbReference>
<dbReference type="Gene3D" id="3.40.50.2300">
    <property type="match status" value="1"/>
</dbReference>
<reference evidence="3 4" key="1">
    <citation type="journal article" date="2019" name="Plant Biotechnol. J.">
        <title>The red bayberry genome and genetic basis of sex determination.</title>
        <authorList>
            <person name="Jia H.M."/>
            <person name="Jia H.J."/>
            <person name="Cai Q.L."/>
            <person name="Wang Y."/>
            <person name="Zhao H.B."/>
            <person name="Yang W.F."/>
            <person name="Wang G.Y."/>
            <person name="Li Y.H."/>
            <person name="Zhan D.L."/>
            <person name="Shen Y.T."/>
            <person name="Niu Q.F."/>
            <person name="Chang L."/>
            <person name="Qiu J."/>
            <person name="Zhao L."/>
            <person name="Xie H.B."/>
            <person name="Fu W.Y."/>
            <person name="Jin J."/>
            <person name="Li X.W."/>
            <person name="Jiao Y."/>
            <person name="Zhou C.C."/>
            <person name="Tu T."/>
            <person name="Chai C.Y."/>
            <person name="Gao J.L."/>
            <person name="Fan L.J."/>
            <person name="van de Weg E."/>
            <person name="Wang J.Y."/>
            <person name="Gao Z.S."/>
        </authorList>
    </citation>
    <scope>NUCLEOTIDE SEQUENCE [LARGE SCALE GENOMIC DNA]</scope>
    <source>
        <tissue evidence="3">Leaves</tissue>
    </source>
</reference>
<evidence type="ECO:0000256" key="1">
    <source>
        <dbReference type="PROSITE-ProRule" id="PRU00169"/>
    </source>
</evidence>
<dbReference type="PROSITE" id="PS50110">
    <property type="entry name" value="RESPONSE_REGULATORY"/>
    <property type="match status" value="1"/>
</dbReference>
<dbReference type="InterPro" id="IPR001789">
    <property type="entry name" value="Sig_transdc_resp-reg_receiver"/>
</dbReference>
<dbReference type="Proteomes" id="UP000516437">
    <property type="component" value="Chromosome 8"/>
</dbReference>
<sequence>MSQNGIGNSVGSGPSALALDPATTYKITALVVDDDAVTGMIHRRLLDSLGVKNEVVRNGKEAINVHRSGNPFDLILMDMEMPVMNGIEATRELRRMGIRSMIAGVSSCSGDREKQEFMEAGLDDFQEKPLTATKLVSILHKLNKKD</sequence>
<accession>A0A6A1UQ46</accession>
<dbReference type="InterPro" id="IPR052048">
    <property type="entry name" value="ST_Response_Regulator"/>
</dbReference>
<dbReference type="PANTHER" id="PTHR43228">
    <property type="entry name" value="TWO-COMPONENT RESPONSE REGULATOR"/>
    <property type="match status" value="1"/>
</dbReference>
<evidence type="ECO:0000313" key="4">
    <source>
        <dbReference type="Proteomes" id="UP000516437"/>
    </source>
</evidence>
<dbReference type="SMART" id="SM00448">
    <property type="entry name" value="REC"/>
    <property type="match status" value="1"/>
</dbReference>
<dbReference type="PANTHER" id="PTHR43228:SF12">
    <property type="entry name" value="TWO-COMPONENT RESPONSE REGULATOR 24"/>
    <property type="match status" value="1"/>
</dbReference>
<comment type="caution">
    <text evidence="3">The sequence shown here is derived from an EMBL/GenBank/DDBJ whole genome shotgun (WGS) entry which is preliminary data.</text>
</comment>
<dbReference type="SUPFAM" id="SSF52172">
    <property type="entry name" value="CheY-like"/>
    <property type="match status" value="1"/>
</dbReference>
<evidence type="ECO:0000313" key="3">
    <source>
        <dbReference type="EMBL" id="KAB1202432.1"/>
    </source>
</evidence>
<gene>
    <name evidence="3" type="ORF">CJ030_MR8G019504</name>
</gene>
<dbReference type="InterPro" id="IPR011006">
    <property type="entry name" value="CheY-like_superfamily"/>
</dbReference>
<evidence type="ECO:0000259" key="2">
    <source>
        <dbReference type="PROSITE" id="PS50110"/>
    </source>
</evidence>
<dbReference type="EMBL" id="RXIC02000026">
    <property type="protein sequence ID" value="KAB1202432.1"/>
    <property type="molecule type" value="Genomic_DNA"/>
</dbReference>
<dbReference type="OrthoDB" id="21225at2759"/>
<feature type="domain" description="Response regulatory" evidence="2">
    <location>
        <begin position="28"/>
        <end position="143"/>
    </location>
</feature>